<sequence>MRKVYDFGRGKRGAVIAAAGKTRITIMLDDDVIQHFRELAEAQGTGYQTMINAALRSAMNPPAGAGKPITAAALRKVIREELSMLRKNEKPG</sequence>
<reference evidence="1 2" key="1">
    <citation type="submission" date="2020-01" db="EMBL/GenBank/DDBJ databases">
        <title>Novel species isolated from a subtropical stream in China.</title>
        <authorList>
            <person name="Lu H."/>
        </authorList>
    </citation>
    <scope>NUCLEOTIDE SEQUENCE [LARGE SCALE GENOMIC DNA]</scope>
    <source>
        <strain evidence="1 2">FT82W</strain>
    </source>
</reference>
<comment type="caution">
    <text evidence="1">The sequence shown here is derived from an EMBL/GenBank/DDBJ whole genome shotgun (WGS) entry which is preliminary data.</text>
</comment>
<dbReference type="Proteomes" id="UP000470302">
    <property type="component" value="Unassembled WGS sequence"/>
</dbReference>
<evidence type="ECO:0000313" key="1">
    <source>
        <dbReference type="EMBL" id="MYM90887.1"/>
    </source>
</evidence>
<organism evidence="1 2">
    <name type="scientific">Duganella vulcania</name>
    <dbReference type="NCBI Taxonomy" id="2692166"/>
    <lineage>
        <taxon>Bacteria</taxon>
        <taxon>Pseudomonadati</taxon>
        <taxon>Pseudomonadota</taxon>
        <taxon>Betaproteobacteria</taxon>
        <taxon>Burkholderiales</taxon>
        <taxon>Oxalobacteraceae</taxon>
        <taxon>Telluria group</taxon>
        <taxon>Duganella</taxon>
    </lineage>
</organism>
<evidence type="ECO:0000313" key="2">
    <source>
        <dbReference type="Proteomes" id="UP000470302"/>
    </source>
</evidence>
<dbReference type="InterPro" id="IPR025528">
    <property type="entry name" value="BrnA_antitoxin"/>
</dbReference>
<protein>
    <submittedName>
        <fullName evidence="1">CopG family transcriptional regulator</fullName>
    </submittedName>
</protein>
<gene>
    <name evidence="1" type="ORF">GTP91_27395</name>
</gene>
<accession>A0A845GDG8</accession>
<dbReference type="Pfam" id="PF14384">
    <property type="entry name" value="BrnA_antitoxin"/>
    <property type="match status" value="1"/>
</dbReference>
<dbReference type="EMBL" id="WWCW01000147">
    <property type="protein sequence ID" value="MYM90887.1"/>
    <property type="molecule type" value="Genomic_DNA"/>
</dbReference>
<proteinExistence type="predicted"/>
<dbReference type="AlphaFoldDB" id="A0A845GDG8"/>
<name>A0A845GDG8_9BURK</name>
<dbReference type="RefSeq" id="WP_161099606.1">
    <property type="nucleotide sequence ID" value="NZ_WWCW01000147.1"/>
</dbReference>